<dbReference type="RefSeq" id="XP_060374776.1">
    <property type="nucleotide sequence ID" value="XM_060530638.1"/>
</dbReference>
<feature type="region of interest" description="Disordered" evidence="1">
    <location>
        <begin position="132"/>
        <end position="156"/>
    </location>
</feature>
<keyword evidence="4" id="KW-1185">Reference proteome</keyword>
<sequence>MGSTRSHRRCCSRHCSLHGSNTVSNLFLDHDISVKLCGSLPPALSLHNCLFSHRPSSEPSQPTSSLFLSWSSRWQRRRRRPLSFLHLAITGESFIAFISRRNLLGTPRLKVSGAAVRVAVGANGLQIDASKTGVFPREARPSSGGSAESHSPGRGT</sequence>
<accession>A0ABQ9QNM2</accession>
<evidence type="ECO:0000256" key="2">
    <source>
        <dbReference type="SAM" id="Phobius"/>
    </source>
</evidence>
<dbReference type="GeneID" id="85414876"/>
<evidence type="ECO:0000313" key="4">
    <source>
        <dbReference type="Proteomes" id="UP001227543"/>
    </source>
</evidence>
<feature type="transmembrane region" description="Helical" evidence="2">
    <location>
        <begin position="82"/>
        <end position="99"/>
    </location>
</feature>
<keyword evidence="2" id="KW-1133">Transmembrane helix</keyword>
<evidence type="ECO:0000256" key="1">
    <source>
        <dbReference type="SAM" id="MobiDB-lite"/>
    </source>
</evidence>
<name>A0ABQ9QNM2_9PEZI</name>
<comment type="caution">
    <text evidence="3">The sequence shown here is derived from an EMBL/GenBank/DDBJ whole genome shotgun (WGS) entry which is preliminary data.</text>
</comment>
<gene>
    <name evidence="3" type="ORF">CTAM01_14639</name>
</gene>
<organism evidence="3 4">
    <name type="scientific">Colletotrichum tamarilloi</name>
    <dbReference type="NCBI Taxonomy" id="1209934"/>
    <lineage>
        <taxon>Eukaryota</taxon>
        <taxon>Fungi</taxon>
        <taxon>Dikarya</taxon>
        <taxon>Ascomycota</taxon>
        <taxon>Pezizomycotina</taxon>
        <taxon>Sordariomycetes</taxon>
        <taxon>Hypocreomycetidae</taxon>
        <taxon>Glomerellales</taxon>
        <taxon>Glomerellaceae</taxon>
        <taxon>Colletotrichum</taxon>
        <taxon>Colletotrichum acutatum species complex</taxon>
    </lineage>
</organism>
<dbReference type="EMBL" id="MLFU01000129">
    <property type="protein sequence ID" value="KAK1479646.1"/>
    <property type="molecule type" value="Genomic_DNA"/>
</dbReference>
<evidence type="ECO:0000313" key="3">
    <source>
        <dbReference type="EMBL" id="KAK1479646.1"/>
    </source>
</evidence>
<reference evidence="3 4" key="1">
    <citation type="submission" date="2016-10" db="EMBL/GenBank/DDBJ databases">
        <title>The genome sequence of Colletotrichum fioriniae PJ7.</title>
        <authorList>
            <person name="Baroncelli R."/>
        </authorList>
    </citation>
    <scope>NUCLEOTIDE SEQUENCE [LARGE SCALE GENOMIC DNA]</scope>
    <source>
        <strain evidence="3 4">Tom-12</strain>
    </source>
</reference>
<keyword evidence="2" id="KW-0812">Transmembrane</keyword>
<proteinExistence type="predicted"/>
<dbReference type="Proteomes" id="UP001227543">
    <property type="component" value="Unassembled WGS sequence"/>
</dbReference>
<keyword evidence="2" id="KW-0472">Membrane</keyword>
<protein>
    <submittedName>
        <fullName evidence="3">Uncharacterized protein</fullName>
    </submittedName>
</protein>